<keyword evidence="3" id="KW-1185">Reference proteome</keyword>
<proteinExistence type="predicted"/>
<evidence type="ECO:0000256" key="1">
    <source>
        <dbReference type="SAM" id="MobiDB-lite"/>
    </source>
</evidence>
<dbReference type="RefSeq" id="WP_015448363.1">
    <property type="nucleotide sequence ID" value="NC_020541.1"/>
</dbReference>
<organism evidence="2 3">
    <name type="scientific">Rhodanobacter denitrificans</name>
    <dbReference type="NCBI Taxonomy" id="666685"/>
    <lineage>
        <taxon>Bacteria</taxon>
        <taxon>Pseudomonadati</taxon>
        <taxon>Pseudomonadota</taxon>
        <taxon>Gammaproteobacteria</taxon>
        <taxon>Lysobacterales</taxon>
        <taxon>Rhodanobacteraceae</taxon>
        <taxon>Rhodanobacter</taxon>
    </lineage>
</organism>
<dbReference type="HOGENOM" id="CLU_1174690_0_0_6"/>
<protein>
    <submittedName>
        <fullName evidence="2">Uncharacterized protein</fullName>
    </submittedName>
</protein>
<reference evidence="2 3" key="1">
    <citation type="submission" date="2012-04" db="EMBL/GenBank/DDBJ databases">
        <title>Complete genome of Rhodanobacter sp. 2APBS1.</title>
        <authorList>
            <consortium name="US DOE Joint Genome Institute"/>
            <person name="Huntemann M."/>
            <person name="Wei C.-L."/>
            <person name="Han J."/>
            <person name="Detter J.C."/>
            <person name="Han C."/>
            <person name="Tapia R."/>
            <person name="Munk A.C.C."/>
            <person name="Chen A."/>
            <person name="Krypides N."/>
            <person name="Mavromatis K."/>
            <person name="Markowitz V."/>
            <person name="Szeto E."/>
            <person name="Ivanova N."/>
            <person name="Mikhailova N."/>
            <person name="Ovchinnikova G."/>
            <person name="Pagani I."/>
            <person name="Pati A."/>
            <person name="Goodwin L."/>
            <person name="Peters L."/>
            <person name="Pitluck S."/>
            <person name="Woyke T."/>
            <person name="Prakash O."/>
            <person name="Elkins J."/>
            <person name="Brown S."/>
            <person name="Palumbo A."/>
            <person name="Hemme C."/>
            <person name="Zhou J."/>
            <person name="Watson D."/>
            <person name="Jardine P."/>
            <person name="Kostka J."/>
            <person name="Green S."/>
        </authorList>
    </citation>
    <scope>NUCLEOTIDE SEQUENCE [LARGE SCALE GENOMIC DNA]</scope>
    <source>
        <strain evidence="2 3">2APBS1</strain>
    </source>
</reference>
<dbReference type="EMBL" id="CP003470">
    <property type="protein sequence ID" value="AGG89893.1"/>
    <property type="molecule type" value="Genomic_DNA"/>
</dbReference>
<dbReference type="STRING" id="666685.R2APBS1_2815"/>
<dbReference type="AlphaFoldDB" id="M4NJM7"/>
<dbReference type="Proteomes" id="UP000011859">
    <property type="component" value="Chromosome"/>
</dbReference>
<evidence type="ECO:0000313" key="2">
    <source>
        <dbReference type="EMBL" id="AGG89893.1"/>
    </source>
</evidence>
<evidence type="ECO:0000313" key="3">
    <source>
        <dbReference type="Proteomes" id="UP000011859"/>
    </source>
</evidence>
<name>M4NJM7_9GAMM</name>
<sequence length="236" mass="25868">MEALRQDVLMCLRRVRQPQPPQHIAATVGATLADVYDELGYLVRHGAARRHHCDDAVMRYSGVHAVRKPPEITPHTRRERVRLVRPAPMADAVLARMGAAPMRSREIIAVCTGVATGAQVHVALQVLQRRGAVKKVSGATSNAAWQRVAGGGDINHLDMKGETMPDNTLPPCLNAAQRQPIDTDDELPPLLAHSQRAPLDDDDELPPWLGERMRNATHDIHRAAFEAALDSKDATP</sequence>
<accession>M4NJM7</accession>
<dbReference type="KEGG" id="rhd:R2APBS1_2815"/>
<gene>
    <name evidence="2" type="ORF">R2APBS1_2815</name>
</gene>
<feature type="region of interest" description="Disordered" evidence="1">
    <location>
        <begin position="182"/>
        <end position="205"/>
    </location>
</feature>